<evidence type="ECO:0000313" key="1">
    <source>
        <dbReference type="EMBL" id="MFC6121767.1"/>
    </source>
</evidence>
<name>A0ABW1Q0L5_9ENTR</name>
<protein>
    <submittedName>
        <fullName evidence="1">Uncharacterized protein</fullName>
    </submittedName>
</protein>
<evidence type="ECO:0000313" key="2">
    <source>
        <dbReference type="Proteomes" id="UP001596169"/>
    </source>
</evidence>
<comment type="caution">
    <text evidence="1">The sequence shown here is derived from an EMBL/GenBank/DDBJ whole genome shotgun (WGS) entry which is preliminary data.</text>
</comment>
<gene>
    <name evidence="1" type="ORF">ACFPZP_11985</name>
</gene>
<organism evidence="1 2">
    <name type="scientific">Citrobacter bitternis</name>
    <dbReference type="NCBI Taxonomy" id="1585982"/>
    <lineage>
        <taxon>Bacteria</taxon>
        <taxon>Pseudomonadati</taxon>
        <taxon>Pseudomonadota</taxon>
        <taxon>Gammaproteobacteria</taxon>
        <taxon>Enterobacterales</taxon>
        <taxon>Enterobacteriaceae</taxon>
        <taxon>Citrobacter</taxon>
    </lineage>
</organism>
<dbReference type="EMBL" id="JBHSRG010000005">
    <property type="protein sequence ID" value="MFC6121767.1"/>
    <property type="molecule type" value="Genomic_DNA"/>
</dbReference>
<dbReference type="RefSeq" id="WP_378108977.1">
    <property type="nucleotide sequence ID" value="NZ_JBHSRG010000005.1"/>
</dbReference>
<reference evidence="2" key="1">
    <citation type="journal article" date="2019" name="Int. J. Syst. Evol. Microbiol.">
        <title>The Global Catalogue of Microorganisms (GCM) 10K type strain sequencing project: providing services to taxonomists for standard genome sequencing and annotation.</title>
        <authorList>
            <consortium name="The Broad Institute Genomics Platform"/>
            <consortium name="The Broad Institute Genome Sequencing Center for Infectious Disease"/>
            <person name="Wu L."/>
            <person name="Ma J."/>
        </authorList>
    </citation>
    <scope>NUCLEOTIDE SEQUENCE [LARGE SCALE GENOMIC DNA]</scope>
    <source>
        <strain evidence="2">JCM30009</strain>
    </source>
</reference>
<keyword evidence="2" id="KW-1185">Reference proteome</keyword>
<dbReference type="Proteomes" id="UP001596169">
    <property type="component" value="Unassembled WGS sequence"/>
</dbReference>
<sequence>MNTNEQPTEKTTEPDYTNHDLVFNGYVTDEHGETLAEFSGVLVF</sequence>
<accession>A0ABW1Q0L5</accession>
<proteinExistence type="predicted"/>